<dbReference type="STRING" id="889378.Spiaf_0672"/>
<dbReference type="PROSITE" id="PS51186">
    <property type="entry name" value="GNAT"/>
    <property type="match status" value="1"/>
</dbReference>
<protein>
    <submittedName>
        <fullName evidence="2">Putative acyltransferase</fullName>
    </submittedName>
</protein>
<evidence type="ECO:0000259" key="1">
    <source>
        <dbReference type="PROSITE" id="PS51186"/>
    </source>
</evidence>
<dbReference type="RefSeq" id="WP_014454769.1">
    <property type="nucleotide sequence ID" value="NC_017098.1"/>
</dbReference>
<dbReference type="Gene3D" id="3.40.630.30">
    <property type="match status" value="1"/>
</dbReference>
<sequence length="308" mass="34636">MQFDLTPELIDQLLFAMENQEDEFVLDAELSLVVPLHQLPDIDAPDEQRFYAIPAWRPADGFRTMEAFCAQLHNPVYRERLFEILSSGRRVFRRFKDVLRERPALEQRWKQFKLRTMKRALHAWYDSLRDAWGLERLGDEPECDEELIHTEFSLRRMQQQPGGATYLQQADSRMWAELQQDLGAAVARRSRVIRDALCGTAAEAAAGSGGMVLVGVAPDGELVGSVWLACSHGSETAELAGLYVEPEFRGIGLGEALLEQGMQQLQQEYPGCSLLCMDVLGKARALQGSLDRQGAAAYGTRYVVSLTQ</sequence>
<proteinExistence type="predicted"/>
<dbReference type="PATRIC" id="fig|889378.3.peg.681"/>
<reference evidence="3" key="1">
    <citation type="journal article" date="2013" name="Stand. Genomic Sci.">
        <title>Complete genome sequence of the halophilic bacterium Spirochaeta africana type strain (Z-7692(T)) from the alkaline Lake Magadi in the East African Rift.</title>
        <authorList>
            <person name="Liolos K."/>
            <person name="Abt B."/>
            <person name="Scheuner C."/>
            <person name="Teshima H."/>
            <person name="Held B."/>
            <person name="Lapidus A."/>
            <person name="Nolan M."/>
            <person name="Lucas S."/>
            <person name="Deshpande S."/>
            <person name="Cheng J.F."/>
            <person name="Tapia R."/>
            <person name="Goodwin L.A."/>
            <person name="Pitluck S."/>
            <person name="Pagani I."/>
            <person name="Ivanova N."/>
            <person name="Mavromatis K."/>
            <person name="Mikhailova N."/>
            <person name="Huntemann M."/>
            <person name="Pati A."/>
            <person name="Chen A."/>
            <person name="Palaniappan K."/>
            <person name="Land M."/>
            <person name="Rohde M."/>
            <person name="Tindall B.J."/>
            <person name="Detter J.C."/>
            <person name="Goker M."/>
            <person name="Bristow J."/>
            <person name="Eisen J.A."/>
            <person name="Markowitz V."/>
            <person name="Hugenholtz P."/>
            <person name="Woyke T."/>
            <person name="Klenk H.P."/>
            <person name="Kyrpides N.C."/>
        </authorList>
    </citation>
    <scope>NUCLEOTIDE SEQUENCE</scope>
    <source>
        <strain evidence="3">ATCC 700263 / DSM 8902 / Z-7692</strain>
    </source>
</reference>
<dbReference type="GO" id="GO:0016747">
    <property type="term" value="F:acyltransferase activity, transferring groups other than amino-acyl groups"/>
    <property type="evidence" value="ECO:0007669"/>
    <property type="project" value="InterPro"/>
</dbReference>
<dbReference type="eggNOG" id="COG0456">
    <property type="taxonomic scope" value="Bacteria"/>
</dbReference>
<dbReference type="KEGG" id="sfc:Spiaf_0672"/>
<feature type="domain" description="N-acetyltransferase" evidence="1">
    <location>
        <begin position="172"/>
        <end position="308"/>
    </location>
</feature>
<organism evidence="2 3">
    <name type="scientific">Spirochaeta africana (strain ATCC 700263 / DSM 8902 / Z-7692)</name>
    <dbReference type="NCBI Taxonomy" id="889378"/>
    <lineage>
        <taxon>Bacteria</taxon>
        <taxon>Pseudomonadati</taxon>
        <taxon>Spirochaetota</taxon>
        <taxon>Spirochaetia</taxon>
        <taxon>Spirochaetales</taxon>
        <taxon>Spirochaetaceae</taxon>
        <taxon>Spirochaeta</taxon>
    </lineage>
</organism>
<keyword evidence="2" id="KW-0808">Transferase</keyword>
<dbReference type="HOGENOM" id="CLU_073846_0_0_12"/>
<evidence type="ECO:0000313" key="2">
    <source>
        <dbReference type="EMBL" id="AFG36772.1"/>
    </source>
</evidence>
<dbReference type="InterPro" id="IPR000182">
    <property type="entry name" value="GNAT_dom"/>
</dbReference>
<name>H9UGX9_SPIAZ</name>
<dbReference type="CDD" id="cd04301">
    <property type="entry name" value="NAT_SF"/>
    <property type="match status" value="1"/>
</dbReference>
<gene>
    <name evidence="2" type="ordered locus">Spiaf_0672</name>
</gene>
<dbReference type="Proteomes" id="UP000007383">
    <property type="component" value="Chromosome"/>
</dbReference>
<dbReference type="OrthoDB" id="367880at2"/>
<dbReference type="Pfam" id="PF00583">
    <property type="entry name" value="Acetyltransf_1"/>
    <property type="match status" value="1"/>
</dbReference>
<keyword evidence="2" id="KW-0012">Acyltransferase</keyword>
<dbReference type="AlphaFoldDB" id="H9UGX9"/>
<dbReference type="InterPro" id="IPR016181">
    <property type="entry name" value="Acyl_CoA_acyltransferase"/>
</dbReference>
<accession>H9UGX9</accession>
<evidence type="ECO:0000313" key="3">
    <source>
        <dbReference type="Proteomes" id="UP000007383"/>
    </source>
</evidence>
<dbReference type="SUPFAM" id="SSF55729">
    <property type="entry name" value="Acyl-CoA N-acyltransferases (Nat)"/>
    <property type="match status" value="1"/>
</dbReference>
<dbReference type="EMBL" id="CP003282">
    <property type="protein sequence ID" value="AFG36772.1"/>
    <property type="molecule type" value="Genomic_DNA"/>
</dbReference>
<keyword evidence="3" id="KW-1185">Reference proteome</keyword>